<sequence>AYPAEVNIFFTSNMSAKLSKQLGGDSYVCKGSKDLHLLKLRVFPLKLNFNCGGIIEELAQQYVKIASLMILAVENKITKLEMYEQMKESPVCRLTDQEVWKMFPRRTNGVQYPILRGYTVWFLSCSSYGRDGNTNAAGAFGYKSLATDVYPEYEKARSVHKATFLKWRRLAENKQNESEIVKAYQAAEDAEETMKRYVAILPEQVLKKNNMNLFFSSINNGDELLQLRNENYPVSRCEATRCTSGGKPRVHLHTLNAQIACLPNWKKTAKSDIGGKHGSVNVIDIDEAWPVHTPYPLRLPPSSSQQLYIADLGHPITRSSMIPDLGDVQIDLSRKYRGTLVDGGDMVMGIDGIRTDWMDPFALGAPTS</sequence>
<reference evidence="1 2" key="1">
    <citation type="submission" date="2015-09" db="EMBL/GenBank/DDBJ databases">
        <title>Trachymyrmex zeteki WGS genome.</title>
        <authorList>
            <person name="Nygaard S."/>
            <person name="Hu H."/>
            <person name="Boomsma J."/>
            <person name="Zhang G."/>
        </authorList>
    </citation>
    <scope>NUCLEOTIDE SEQUENCE [LARGE SCALE GENOMIC DNA]</scope>
    <source>
        <strain evidence="1">Tzet28-1</strain>
        <tissue evidence="1">Whole body</tissue>
    </source>
</reference>
<dbReference type="Proteomes" id="UP000075809">
    <property type="component" value="Unassembled WGS sequence"/>
</dbReference>
<protein>
    <submittedName>
        <fullName evidence="1">Uncharacterized protein</fullName>
    </submittedName>
</protein>
<name>A0A151WZ82_9HYME</name>
<feature type="non-terminal residue" evidence="1">
    <location>
        <position position="1"/>
    </location>
</feature>
<dbReference type="AlphaFoldDB" id="A0A151WZ82"/>
<dbReference type="STRING" id="64791.A0A151WZ82"/>
<organism evidence="1 2">
    <name type="scientific">Mycetomoellerius zeteki</name>
    <dbReference type="NCBI Taxonomy" id="64791"/>
    <lineage>
        <taxon>Eukaryota</taxon>
        <taxon>Metazoa</taxon>
        <taxon>Ecdysozoa</taxon>
        <taxon>Arthropoda</taxon>
        <taxon>Hexapoda</taxon>
        <taxon>Insecta</taxon>
        <taxon>Pterygota</taxon>
        <taxon>Neoptera</taxon>
        <taxon>Endopterygota</taxon>
        <taxon>Hymenoptera</taxon>
        <taxon>Apocrita</taxon>
        <taxon>Aculeata</taxon>
        <taxon>Formicoidea</taxon>
        <taxon>Formicidae</taxon>
        <taxon>Myrmicinae</taxon>
        <taxon>Mycetomoellerius</taxon>
    </lineage>
</organism>
<accession>A0A151WZ82</accession>
<gene>
    <name evidence="1" type="ORF">ALC60_07910</name>
</gene>
<evidence type="ECO:0000313" key="2">
    <source>
        <dbReference type="Proteomes" id="UP000075809"/>
    </source>
</evidence>
<dbReference type="EMBL" id="KQ982649">
    <property type="protein sequence ID" value="KYQ53179.1"/>
    <property type="molecule type" value="Genomic_DNA"/>
</dbReference>
<evidence type="ECO:0000313" key="1">
    <source>
        <dbReference type="EMBL" id="KYQ53179.1"/>
    </source>
</evidence>
<proteinExistence type="predicted"/>
<keyword evidence="2" id="KW-1185">Reference proteome</keyword>